<dbReference type="Proteomes" id="UP000050761">
    <property type="component" value="Unassembled WGS sequence"/>
</dbReference>
<evidence type="ECO:0000313" key="1">
    <source>
        <dbReference type="EMBL" id="VDO90548.1"/>
    </source>
</evidence>
<reference evidence="3" key="2">
    <citation type="submission" date="2019-09" db="UniProtKB">
        <authorList>
            <consortium name="WormBaseParasite"/>
        </authorList>
    </citation>
    <scope>IDENTIFICATION</scope>
</reference>
<accession>A0A183FUT3</accession>
<evidence type="ECO:0000313" key="2">
    <source>
        <dbReference type="Proteomes" id="UP000050761"/>
    </source>
</evidence>
<keyword evidence="2" id="KW-1185">Reference proteome</keyword>
<dbReference type="OrthoDB" id="5811027at2759"/>
<protein>
    <submittedName>
        <fullName evidence="3">Transcriptional regulator</fullName>
    </submittedName>
</protein>
<proteinExistence type="predicted"/>
<sequence>MNIVVPWKTGFAQFASCRCNTKPLSYCVVANAAQIRNSYCSIFASTTQIFLEVHGKSNLHAELLRKIAVLDYALFSYEVNGNALSACEYSFIHLDCMERYAATMLKRYLNNVMSQ</sequence>
<accession>A0A3P8CR36</accession>
<organism evidence="2 3">
    <name type="scientific">Heligmosomoides polygyrus</name>
    <name type="common">Parasitic roundworm</name>
    <dbReference type="NCBI Taxonomy" id="6339"/>
    <lineage>
        <taxon>Eukaryota</taxon>
        <taxon>Metazoa</taxon>
        <taxon>Ecdysozoa</taxon>
        <taxon>Nematoda</taxon>
        <taxon>Chromadorea</taxon>
        <taxon>Rhabditida</taxon>
        <taxon>Rhabditina</taxon>
        <taxon>Rhabditomorpha</taxon>
        <taxon>Strongyloidea</taxon>
        <taxon>Heligmosomidae</taxon>
        <taxon>Heligmosomoides</taxon>
    </lineage>
</organism>
<gene>
    <name evidence="1" type="ORF">HPBE_LOCUS11996</name>
</gene>
<evidence type="ECO:0000313" key="3">
    <source>
        <dbReference type="WBParaSite" id="HPBE_0001199501-mRNA-1"/>
    </source>
</evidence>
<dbReference type="WBParaSite" id="HPBE_0001199501-mRNA-1">
    <property type="protein sequence ID" value="HPBE_0001199501-mRNA-1"/>
    <property type="gene ID" value="HPBE_0001199501"/>
</dbReference>
<name>A0A183FUT3_HELPZ</name>
<dbReference type="AlphaFoldDB" id="A0A183FUT3"/>
<reference evidence="1 2" key="1">
    <citation type="submission" date="2018-11" db="EMBL/GenBank/DDBJ databases">
        <authorList>
            <consortium name="Pathogen Informatics"/>
        </authorList>
    </citation>
    <scope>NUCLEOTIDE SEQUENCE [LARGE SCALE GENOMIC DNA]</scope>
</reference>
<dbReference type="EMBL" id="UZAH01027317">
    <property type="protein sequence ID" value="VDO90548.1"/>
    <property type="molecule type" value="Genomic_DNA"/>
</dbReference>